<dbReference type="SUPFAM" id="SSF46785">
    <property type="entry name" value="Winged helix' DNA-binding domain"/>
    <property type="match status" value="1"/>
</dbReference>
<protein>
    <submittedName>
        <fullName evidence="6">Transcriptional regulator, LysR family</fullName>
    </submittedName>
</protein>
<dbReference type="InterPro" id="IPR037424">
    <property type="entry name" value="NocR_PBP2"/>
</dbReference>
<keyword evidence="4" id="KW-0804">Transcription</keyword>
<dbReference type="Gene3D" id="1.10.10.10">
    <property type="entry name" value="Winged helix-like DNA-binding domain superfamily/Winged helix DNA-binding domain"/>
    <property type="match status" value="1"/>
</dbReference>
<dbReference type="InterPro" id="IPR005119">
    <property type="entry name" value="LysR_subst-bd"/>
</dbReference>
<dbReference type="GO" id="GO:0003700">
    <property type="term" value="F:DNA-binding transcription factor activity"/>
    <property type="evidence" value="ECO:0007669"/>
    <property type="project" value="InterPro"/>
</dbReference>
<keyword evidence="7" id="KW-1185">Reference proteome</keyword>
<organism evidence="6 7">
    <name type="scientific">Microvirga guangxiensis</name>
    <dbReference type="NCBI Taxonomy" id="549386"/>
    <lineage>
        <taxon>Bacteria</taxon>
        <taxon>Pseudomonadati</taxon>
        <taxon>Pseudomonadota</taxon>
        <taxon>Alphaproteobacteria</taxon>
        <taxon>Hyphomicrobiales</taxon>
        <taxon>Methylobacteriaceae</taxon>
        <taxon>Microvirga</taxon>
    </lineage>
</organism>
<dbReference type="AlphaFoldDB" id="A0A1G5KK20"/>
<comment type="similarity">
    <text evidence="1">Belongs to the LysR transcriptional regulatory family.</text>
</comment>
<evidence type="ECO:0000256" key="1">
    <source>
        <dbReference type="ARBA" id="ARBA00009437"/>
    </source>
</evidence>
<dbReference type="EMBL" id="FMVJ01000010">
    <property type="protein sequence ID" value="SCZ00289.1"/>
    <property type="molecule type" value="Genomic_DNA"/>
</dbReference>
<evidence type="ECO:0000256" key="4">
    <source>
        <dbReference type="ARBA" id="ARBA00023163"/>
    </source>
</evidence>
<evidence type="ECO:0000259" key="5">
    <source>
        <dbReference type="PROSITE" id="PS50931"/>
    </source>
</evidence>
<gene>
    <name evidence="6" type="ORF">SAMN02927923_03341</name>
</gene>
<reference evidence="6 7" key="1">
    <citation type="submission" date="2016-10" db="EMBL/GenBank/DDBJ databases">
        <authorList>
            <person name="de Groot N.N."/>
        </authorList>
    </citation>
    <scope>NUCLEOTIDE SEQUENCE [LARGE SCALE GENOMIC DNA]</scope>
    <source>
        <strain evidence="6 7">CGMCC 1.7666</strain>
    </source>
</reference>
<dbReference type="PRINTS" id="PR00039">
    <property type="entry name" value="HTHLYSR"/>
</dbReference>
<dbReference type="Pfam" id="PF03466">
    <property type="entry name" value="LysR_substrate"/>
    <property type="match status" value="1"/>
</dbReference>
<sequence length="318" mass="35158">MHISHRHLQAFQAVILTGGFTKAARLLRTSQPAISRLIKQLQDDVGFSLFARIDGHTVPTAEGQLLYQEVERSFHGLDKIIHRASQIKEQRIGHLRIVSMPALAQTFLPRVLSRFLKRRPGVMASLQVQRSETIAASMTSQQFDIGFAMLPFERPGLDVEVFDRAAGVCVLPKTSPLAQKPYVEARDLAGASFIGYGPNSLVQRSLERVLSDADVAYQVQVETPITAIACQLVKEGLGVTIADPFTAETFAEQGLAVRPFLPEVTFNFGVFYPANSPRSSLVLDFFLEAQEERQAILKRSVTLMRGNRGTRGKPQTGL</sequence>
<dbReference type="PANTHER" id="PTHR30427">
    <property type="entry name" value="TRANSCRIPTIONAL ACTIVATOR PROTEIN LYSR"/>
    <property type="match status" value="1"/>
</dbReference>
<evidence type="ECO:0000313" key="7">
    <source>
        <dbReference type="Proteomes" id="UP000199569"/>
    </source>
</evidence>
<dbReference type="PANTHER" id="PTHR30427:SF1">
    <property type="entry name" value="TRANSCRIPTIONAL ACTIVATOR PROTEIN LYSR"/>
    <property type="match status" value="1"/>
</dbReference>
<dbReference type="Proteomes" id="UP000199569">
    <property type="component" value="Unassembled WGS sequence"/>
</dbReference>
<dbReference type="PROSITE" id="PS50931">
    <property type="entry name" value="HTH_LYSR"/>
    <property type="match status" value="1"/>
</dbReference>
<evidence type="ECO:0000256" key="2">
    <source>
        <dbReference type="ARBA" id="ARBA00023015"/>
    </source>
</evidence>
<dbReference type="InterPro" id="IPR000847">
    <property type="entry name" value="LysR_HTH_N"/>
</dbReference>
<dbReference type="CDD" id="cd08415">
    <property type="entry name" value="PBP2_LysR_opines_like"/>
    <property type="match status" value="1"/>
</dbReference>
<name>A0A1G5KK20_9HYPH</name>
<dbReference type="STRING" id="549386.SAMN02927923_03341"/>
<dbReference type="GO" id="GO:0043565">
    <property type="term" value="F:sequence-specific DNA binding"/>
    <property type="evidence" value="ECO:0007669"/>
    <property type="project" value="TreeGrafter"/>
</dbReference>
<dbReference type="InterPro" id="IPR036390">
    <property type="entry name" value="WH_DNA-bd_sf"/>
</dbReference>
<evidence type="ECO:0000313" key="6">
    <source>
        <dbReference type="EMBL" id="SCZ00289.1"/>
    </source>
</evidence>
<dbReference type="Pfam" id="PF00126">
    <property type="entry name" value="HTH_1"/>
    <property type="match status" value="1"/>
</dbReference>
<feature type="domain" description="HTH lysR-type" evidence="5">
    <location>
        <begin position="3"/>
        <end position="60"/>
    </location>
</feature>
<evidence type="ECO:0000256" key="3">
    <source>
        <dbReference type="ARBA" id="ARBA00023125"/>
    </source>
</evidence>
<dbReference type="RefSeq" id="WP_091137047.1">
    <property type="nucleotide sequence ID" value="NZ_FMVJ01000010.1"/>
</dbReference>
<dbReference type="SUPFAM" id="SSF53850">
    <property type="entry name" value="Periplasmic binding protein-like II"/>
    <property type="match status" value="1"/>
</dbReference>
<dbReference type="GO" id="GO:0010628">
    <property type="term" value="P:positive regulation of gene expression"/>
    <property type="evidence" value="ECO:0007669"/>
    <property type="project" value="TreeGrafter"/>
</dbReference>
<dbReference type="OrthoDB" id="8479870at2"/>
<proteinExistence type="inferred from homology"/>
<dbReference type="Gene3D" id="3.40.190.290">
    <property type="match status" value="1"/>
</dbReference>
<keyword evidence="3" id="KW-0238">DNA-binding</keyword>
<keyword evidence="2" id="KW-0805">Transcription regulation</keyword>
<dbReference type="InterPro" id="IPR036388">
    <property type="entry name" value="WH-like_DNA-bd_sf"/>
</dbReference>
<accession>A0A1G5KK20</accession>